<feature type="domain" description="Uracil-DNA glycosylase-like" evidence="12">
    <location>
        <begin position="49"/>
        <end position="209"/>
    </location>
</feature>
<dbReference type="SMART" id="SM00987">
    <property type="entry name" value="UreE_C"/>
    <property type="match status" value="1"/>
</dbReference>
<keyword evidence="8 9" id="KW-0234">DNA repair</keyword>
<keyword evidence="13" id="KW-0326">Glycosidase</keyword>
<dbReference type="NCBIfam" id="TIGR00628">
    <property type="entry name" value="ung"/>
    <property type="match status" value="1"/>
</dbReference>
<evidence type="ECO:0000256" key="9">
    <source>
        <dbReference type="HAMAP-Rule" id="MF_00148"/>
    </source>
</evidence>
<keyword evidence="14" id="KW-1185">Reference proteome</keyword>
<evidence type="ECO:0000256" key="11">
    <source>
        <dbReference type="RuleBase" id="RU003780"/>
    </source>
</evidence>
<dbReference type="PROSITE" id="PS00130">
    <property type="entry name" value="U_DNA_GLYCOSYLASE"/>
    <property type="match status" value="1"/>
</dbReference>
<dbReference type="RefSeq" id="WP_100264567.1">
    <property type="nucleotide sequence ID" value="NZ_CP018800.1"/>
</dbReference>
<keyword evidence="7 9" id="KW-0378">Hydrolase</keyword>
<evidence type="ECO:0000256" key="5">
    <source>
        <dbReference type="ARBA" id="ARBA00018429"/>
    </source>
</evidence>
<dbReference type="GO" id="GO:0005737">
    <property type="term" value="C:cytoplasm"/>
    <property type="evidence" value="ECO:0007669"/>
    <property type="project" value="UniProtKB-SubCell"/>
</dbReference>
<keyword evidence="9" id="KW-0963">Cytoplasm</keyword>
<dbReference type="CDD" id="cd10027">
    <property type="entry name" value="UDG-F1-like"/>
    <property type="match status" value="1"/>
</dbReference>
<dbReference type="GO" id="GO:0097510">
    <property type="term" value="P:base-excision repair, AP site formation via deaminated base removal"/>
    <property type="evidence" value="ECO:0007669"/>
    <property type="project" value="TreeGrafter"/>
</dbReference>
<dbReference type="NCBIfam" id="NF003591">
    <property type="entry name" value="PRK05254.1-4"/>
    <property type="match status" value="1"/>
</dbReference>
<comment type="function">
    <text evidence="2 9 11">Excises uracil residues from the DNA which can arise as a result of misincorporation of dUMP residues by DNA polymerase or due to deamination of cytosine.</text>
</comment>
<evidence type="ECO:0000256" key="4">
    <source>
        <dbReference type="ARBA" id="ARBA00012030"/>
    </source>
</evidence>
<dbReference type="Pfam" id="PF03167">
    <property type="entry name" value="UDG"/>
    <property type="match status" value="1"/>
</dbReference>
<dbReference type="Gene3D" id="3.40.470.10">
    <property type="entry name" value="Uracil-DNA glycosylase-like domain"/>
    <property type="match status" value="1"/>
</dbReference>
<evidence type="ECO:0000256" key="3">
    <source>
        <dbReference type="ARBA" id="ARBA00008184"/>
    </source>
</evidence>
<organism evidence="13 14">
    <name type="scientific">Mariprofundus ferrinatatus</name>
    <dbReference type="NCBI Taxonomy" id="1921087"/>
    <lineage>
        <taxon>Bacteria</taxon>
        <taxon>Pseudomonadati</taxon>
        <taxon>Pseudomonadota</taxon>
        <taxon>Candidatius Mariprofundia</taxon>
        <taxon>Mariprofundales</taxon>
        <taxon>Mariprofundaceae</taxon>
        <taxon>Mariprofundus</taxon>
    </lineage>
</organism>
<accession>A0A2K8L9U8</accession>
<dbReference type="InterPro" id="IPR002043">
    <property type="entry name" value="UDG_fam1"/>
</dbReference>
<dbReference type="EC" id="3.2.2.27" evidence="4 9"/>
<evidence type="ECO:0000256" key="8">
    <source>
        <dbReference type="ARBA" id="ARBA00023204"/>
    </source>
</evidence>
<dbReference type="Proteomes" id="UP000231637">
    <property type="component" value="Chromosome"/>
</dbReference>
<dbReference type="HAMAP" id="MF_00148">
    <property type="entry name" value="UDG"/>
    <property type="match status" value="1"/>
</dbReference>
<sequence length="231" mass="25172">MMLHESWRRHLGVEFDKAYMLELQAFLKARQAEGGTIYPARSHWFAAFAATPFEKVRVVILGQDPYHGPNQAHGLSFSVPHGVAVPPSLRNIHKELASDLGIVTPGHGCLAAWADAGVLLLNATLTVEEKRAGAHQGKGWEQFTDAAISSLSANREHLVFMLWGSFAQSKAALIEGGKHLILTAPHPSPLSAHRGFLGCRHFSCANAYLEAHGMASVDWALEPSKEQLTLI</sequence>
<dbReference type="PANTHER" id="PTHR11264">
    <property type="entry name" value="URACIL-DNA GLYCOSYLASE"/>
    <property type="match status" value="1"/>
</dbReference>
<protein>
    <recommendedName>
        <fullName evidence="5 9">Uracil-DNA glycosylase</fullName>
        <shortName evidence="9">UDG</shortName>
        <ecNumber evidence="4 9">3.2.2.27</ecNumber>
    </recommendedName>
</protein>
<dbReference type="InterPro" id="IPR018085">
    <property type="entry name" value="Ura-DNA_Glyclase_AS"/>
</dbReference>
<name>A0A2K8L9U8_9PROT</name>
<evidence type="ECO:0000256" key="2">
    <source>
        <dbReference type="ARBA" id="ARBA00002631"/>
    </source>
</evidence>
<dbReference type="SMART" id="SM00986">
    <property type="entry name" value="UDG"/>
    <property type="match status" value="1"/>
</dbReference>
<evidence type="ECO:0000313" key="13">
    <source>
        <dbReference type="EMBL" id="ATX81046.1"/>
    </source>
</evidence>
<feature type="active site" description="Proton acceptor" evidence="9 10">
    <location>
        <position position="64"/>
    </location>
</feature>
<dbReference type="AlphaFoldDB" id="A0A2K8L9U8"/>
<dbReference type="KEGG" id="mfn:Ga0123462_0168"/>
<evidence type="ECO:0000313" key="14">
    <source>
        <dbReference type="Proteomes" id="UP000231637"/>
    </source>
</evidence>
<keyword evidence="6 9" id="KW-0227">DNA damage</keyword>
<dbReference type="NCBIfam" id="NF003588">
    <property type="entry name" value="PRK05254.1-1"/>
    <property type="match status" value="1"/>
</dbReference>
<dbReference type="FunFam" id="3.40.470.10:FF:000001">
    <property type="entry name" value="Uracil-DNA glycosylase"/>
    <property type="match status" value="1"/>
</dbReference>
<dbReference type="NCBIfam" id="NF003592">
    <property type="entry name" value="PRK05254.1-5"/>
    <property type="match status" value="1"/>
</dbReference>
<gene>
    <name evidence="9" type="primary">ung</name>
    <name evidence="13" type="ORF">Ga0123462_0168</name>
</gene>
<reference evidence="13 14" key="1">
    <citation type="submission" date="2016-12" db="EMBL/GenBank/DDBJ databases">
        <title>Isolation and genomic insights into novel planktonic Zetaproteobacteria from stratified waters of the Chesapeake Bay.</title>
        <authorList>
            <person name="McAllister S.M."/>
            <person name="Kato S."/>
            <person name="Chan C.S."/>
            <person name="Chiu B.K."/>
            <person name="Field E.K."/>
        </authorList>
    </citation>
    <scope>NUCLEOTIDE SEQUENCE [LARGE SCALE GENOMIC DNA]</scope>
    <source>
        <strain evidence="13 14">CP-8</strain>
    </source>
</reference>
<comment type="subcellular location">
    <subcellularLocation>
        <location evidence="9">Cytoplasm</location>
    </subcellularLocation>
</comment>
<comment type="similarity">
    <text evidence="3 9 11">Belongs to the uracil-DNA glycosylase (UDG) superfamily. UNG family.</text>
</comment>
<evidence type="ECO:0000256" key="10">
    <source>
        <dbReference type="PROSITE-ProRule" id="PRU10072"/>
    </source>
</evidence>
<dbReference type="NCBIfam" id="NF003589">
    <property type="entry name" value="PRK05254.1-2"/>
    <property type="match status" value="1"/>
</dbReference>
<dbReference type="GO" id="GO:0004844">
    <property type="term" value="F:uracil DNA N-glycosylase activity"/>
    <property type="evidence" value="ECO:0007669"/>
    <property type="project" value="UniProtKB-UniRule"/>
</dbReference>
<dbReference type="SUPFAM" id="SSF52141">
    <property type="entry name" value="Uracil-DNA glycosylase-like"/>
    <property type="match status" value="1"/>
</dbReference>
<evidence type="ECO:0000256" key="7">
    <source>
        <dbReference type="ARBA" id="ARBA00022801"/>
    </source>
</evidence>
<comment type="catalytic activity">
    <reaction evidence="1 9 11">
        <text>Hydrolyzes single-stranded DNA or mismatched double-stranded DNA and polynucleotides, releasing free uracil.</text>
        <dbReference type="EC" id="3.2.2.27"/>
    </reaction>
</comment>
<dbReference type="PANTHER" id="PTHR11264:SF0">
    <property type="entry name" value="URACIL-DNA GLYCOSYLASE"/>
    <property type="match status" value="1"/>
</dbReference>
<evidence type="ECO:0000256" key="6">
    <source>
        <dbReference type="ARBA" id="ARBA00022763"/>
    </source>
</evidence>
<evidence type="ECO:0000259" key="12">
    <source>
        <dbReference type="SMART" id="SM00986"/>
    </source>
</evidence>
<evidence type="ECO:0000256" key="1">
    <source>
        <dbReference type="ARBA" id="ARBA00001400"/>
    </source>
</evidence>
<dbReference type="OrthoDB" id="5291632at2"/>
<dbReference type="InterPro" id="IPR036895">
    <property type="entry name" value="Uracil-DNA_glycosylase-like_sf"/>
</dbReference>
<dbReference type="EMBL" id="CP018800">
    <property type="protein sequence ID" value="ATX81046.1"/>
    <property type="molecule type" value="Genomic_DNA"/>
</dbReference>
<proteinExistence type="inferred from homology"/>
<dbReference type="InterPro" id="IPR005122">
    <property type="entry name" value="Uracil-DNA_glycosylase-like"/>
</dbReference>